<dbReference type="EC" id="5.3.1.28" evidence="10"/>
<feature type="binding site" evidence="10">
    <location>
        <position position="87"/>
    </location>
    <ligand>
        <name>substrate</name>
    </ligand>
</feature>
<protein>
    <recommendedName>
        <fullName evidence="10">Phosphoheptose isomerase</fullName>
        <ecNumber evidence="10">5.3.1.28</ecNumber>
    </recommendedName>
    <alternativeName>
        <fullName evidence="10">Sedoheptulose 7-phosphate isomerase</fullName>
    </alternativeName>
</protein>
<keyword evidence="6 10" id="KW-0479">Metal-binding</keyword>
<dbReference type="InterPro" id="IPR001347">
    <property type="entry name" value="SIS_dom"/>
</dbReference>
<dbReference type="SUPFAM" id="SSF53697">
    <property type="entry name" value="SIS domain"/>
    <property type="match status" value="1"/>
</dbReference>
<comment type="pathway">
    <text evidence="10">Carbohydrate biosynthesis; D-glycero-D-manno-heptose 7-phosphate biosynthesis; D-glycero-alpha-D-manno-heptose 7-phosphate and D-glycero-beta-D-manno-heptose 7-phosphate from sedoheptulose 7-phosphate: step 1/1.</text>
</comment>
<evidence type="ECO:0000256" key="2">
    <source>
        <dbReference type="ARBA" id="ARBA00003172"/>
    </source>
</evidence>
<dbReference type="HAMAP" id="MF_00067">
    <property type="entry name" value="GmhA"/>
    <property type="match status" value="1"/>
</dbReference>
<evidence type="ECO:0000256" key="1">
    <source>
        <dbReference type="ARBA" id="ARBA00000348"/>
    </source>
</evidence>
<evidence type="ECO:0000256" key="3">
    <source>
        <dbReference type="ARBA" id="ARBA00004496"/>
    </source>
</evidence>
<dbReference type="EMBL" id="JACHXO010000001">
    <property type="protein sequence ID" value="MBB3192707.1"/>
    <property type="molecule type" value="Genomic_DNA"/>
</dbReference>
<evidence type="ECO:0000256" key="8">
    <source>
        <dbReference type="ARBA" id="ARBA00023235"/>
    </source>
</evidence>
<feature type="binding site" evidence="10">
    <location>
        <position position="83"/>
    </location>
    <ligand>
        <name>Zn(2+)</name>
        <dbReference type="ChEBI" id="CHEBI:29105"/>
    </ligand>
</feature>
<comment type="miscellaneous">
    <text evidence="10">The reaction produces a racemic mixture of D-glycero-alpha-D-manno-heptose 7-phosphate and D-glycero-beta-D-manno-heptose 7-phosphate.</text>
</comment>
<evidence type="ECO:0000259" key="11">
    <source>
        <dbReference type="PROSITE" id="PS51464"/>
    </source>
</evidence>
<feature type="binding site" evidence="10">
    <location>
        <begin position="74"/>
        <end position="76"/>
    </location>
    <ligand>
        <name>substrate</name>
    </ligand>
</feature>
<dbReference type="Gene3D" id="3.40.50.10490">
    <property type="entry name" value="Glucose-6-phosphate isomerase like protein, domain 1"/>
    <property type="match status" value="1"/>
</dbReference>
<dbReference type="PROSITE" id="PS51464">
    <property type="entry name" value="SIS"/>
    <property type="match status" value="1"/>
</dbReference>
<dbReference type="PANTHER" id="PTHR30390">
    <property type="entry name" value="SEDOHEPTULOSE 7-PHOSPHATE ISOMERASE / DNAA INITIATOR-ASSOCIATING FACTOR FOR REPLICATION INITIATION"/>
    <property type="match status" value="1"/>
</dbReference>
<reference evidence="12 13" key="1">
    <citation type="submission" date="2020-08" db="EMBL/GenBank/DDBJ databases">
        <title>Genomic Encyclopedia of Type Strains, Phase III (KMG-III): the genomes of soil and plant-associated and newly described type strains.</title>
        <authorList>
            <person name="Whitman W."/>
        </authorList>
    </citation>
    <scope>NUCLEOTIDE SEQUENCE [LARGE SCALE GENOMIC DNA]</scope>
    <source>
        <strain evidence="12 13">CECT 7247</strain>
    </source>
</reference>
<dbReference type="RefSeq" id="WP_246409381.1">
    <property type="nucleotide sequence ID" value="NZ_JACHXO010000001.1"/>
</dbReference>
<dbReference type="CDD" id="cd05006">
    <property type="entry name" value="SIS_GmhA"/>
    <property type="match status" value="1"/>
</dbReference>
<evidence type="ECO:0000256" key="7">
    <source>
        <dbReference type="ARBA" id="ARBA00022833"/>
    </source>
</evidence>
<keyword evidence="7 10" id="KW-0862">Zinc</keyword>
<name>A0ABR6GKR6_9BURK</name>
<evidence type="ECO:0000256" key="9">
    <source>
        <dbReference type="ARBA" id="ARBA00023277"/>
    </source>
</evidence>
<keyword evidence="8 10" id="KW-0413">Isomerase</keyword>
<evidence type="ECO:0000256" key="10">
    <source>
        <dbReference type="HAMAP-Rule" id="MF_00067"/>
    </source>
</evidence>
<evidence type="ECO:0000256" key="5">
    <source>
        <dbReference type="ARBA" id="ARBA00022490"/>
    </source>
</evidence>
<comment type="subunit">
    <text evidence="10">Homotetramer.</text>
</comment>
<dbReference type="Proteomes" id="UP000574369">
    <property type="component" value="Unassembled WGS sequence"/>
</dbReference>
<feature type="binding site" evidence="10">
    <location>
        <begin position="142"/>
        <end position="144"/>
    </location>
    <ligand>
        <name>substrate</name>
    </ligand>
</feature>
<sequence length="216" mass="23320">MSLMARHTDDPQVLPAADIRPWPRPVARPYFEESLHQHRLLFQVLDQLHPQIEQAAVLMADTLRAGRKIMLMGNGGSAADCQHLAAEFTGRFQQERRPLAAMALTTDTSALTCIGNDYGFEHVFERQLAGLGQPGDCAVGISTSGSSPNVLRALERARTLGLTTVGLSGRDGGAMAALCDVCVVVPHPDTARIQEAHIFIGHCWCGMVEQSLAALP</sequence>
<feature type="binding site" evidence="10">
    <location>
        <begin position="116"/>
        <end position="117"/>
    </location>
    <ligand>
        <name>substrate</name>
    </ligand>
</feature>
<accession>A0ABR6GKR6</accession>
<evidence type="ECO:0000256" key="6">
    <source>
        <dbReference type="ARBA" id="ARBA00022723"/>
    </source>
</evidence>
<feature type="binding site" evidence="10">
    <location>
        <position position="194"/>
    </location>
    <ligand>
        <name>substrate</name>
    </ligand>
</feature>
<evidence type="ECO:0000313" key="13">
    <source>
        <dbReference type="Proteomes" id="UP000574369"/>
    </source>
</evidence>
<feature type="binding site" evidence="10">
    <location>
        <position position="147"/>
    </location>
    <ligand>
        <name>substrate</name>
    </ligand>
</feature>
<comment type="catalytic activity">
    <reaction evidence="1 10">
        <text>2 D-sedoheptulose 7-phosphate = D-glycero-alpha-D-manno-heptose 7-phosphate + D-glycero-beta-D-manno-heptose 7-phosphate</text>
        <dbReference type="Rhea" id="RHEA:27489"/>
        <dbReference type="ChEBI" id="CHEBI:57483"/>
        <dbReference type="ChEBI" id="CHEBI:60203"/>
        <dbReference type="ChEBI" id="CHEBI:60204"/>
        <dbReference type="EC" id="5.3.1.28"/>
    </reaction>
</comment>
<dbReference type="Pfam" id="PF13580">
    <property type="entry name" value="SIS_2"/>
    <property type="match status" value="1"/>
</dbReference>
<dbReference type="InterPro" id="IPR035461">
    <property type="entry name" value="GmhA/DiaA"/>
</dbReference>
<keyword evidence="5 10" id="KW-0963">Cytoplasm</keyword>
<comment type="caution">
    <text evidence="12">The sequence shown here is derived from an EMBL/GenBank/DDBJ whole genome shotgun (WGS) entry which is preliminary data.</text>
</comment>
<keyword evidence="9 10" id="KW-0119">Carbohydrate metabolism</keyword>
<dbReference type="InterPro" id="IPR004515">
    <property type="entry name" value="Phosphoheptose_Isoase"/>
</dbReference>
<feature type="binding site" evidence="10">
    <location>
        <position position="194"/>
    </location>
    <ligand>
        <name>Zn(2+)</name>
        <dbReference type="ChEBI" id="CHEBI:29105"/>
    </ligand>
</feature>
<comment type="subcellular location">
    <subcellularLocation>
        <location evidence="3 10">Cytoplasm</location>
    </subcellularLocation>
</comment>
<comment type="similarity">
    <text evidence="4 10">Belongs to the SIS family. GmhA subfamily.</text>
</comment>
<proteinExistence type="inferred from homology"/>
<feature type="binding site" evidence="10">
    <location>
        <position position="87"/>
    </location>
    <ligand>
        <name>Zn(2+)</name>
        <dbReference type="ChEBI" id="CHEBI:29105"/>
    </ligand>
</feature>
<keyword evidence="13" id="KW-1185">Reference proteome</keyword>
<dbReference type="InterPro" id="IPR050099">
    <property type="entry name" value="SIS_GmhA/DiaA_subfam"/>
</dbReference>
<comment type="cofactor">
    <cofactor evidence="10">
        <name>Zn(2+)</name>
        <dbReference type="ChEBI" id="CHEBI:29105"/>
    </cofactor>
    <text evidence="10">Binds 1 zinc ion per subunit.</text>
</comment>
<feature type="domain" description="SIS" evidence="11">
    <location>
        <begin position="59"/>
        <end position="216"/>
    </location>
</feature>
<gene>
    <name evidence="10" type="primary">gmhA</name>
    <name evidence="12" type="ORF">FHS28_000072</name>
</gene>
<evidence type="ECO:0000313" key="12">
    <source>
        <dbReference type="EMBL" id="MBB3192707.1"/>
    </source>
</evidence>
<organism evidence="12 13">
    <name type="scientific">Roseateles terrae</name>
    <dbReference type="NCBI Taxonomy" id="431060"/>
    <lineage>
        <taxon>Bacteria</taxon>
        <taxon>Pseudomonadati</taxon>
        <taxon>Pseudomonadota</taxon>
        <taxon>Betaproteobacteria</taxon>
        <taxon>Burkholderiales</taxon>
        <taxon>Sphaerotilaceae</taxon>
        <taxon>Roseateles</taxon>
    </lineage>
</organism>
<dbReference type="InterPro" id="IPR046348">
    <property type="entry name" value="SIS_dom_sf"/>
</dbReference>
<dbReference type="GO" id="GO:0016853">
    <property type="term" value="F:isomerase activity"/>
    <property type="evidence" value="ECO:0007669"/>
    <property type="project" value="UniProtKB-KW"/>
</dbReference>
<evidence type="ECO:0000256" key="4">
    <source>
        <dbReference type="ARBA" id="ARBA00009894"/>
    </source>
</evidence>
<feature type="binding site" evidence="10">
    <location>
        <position position="202"/>
    </location>
    <ligand>
        <name>Zn(2+)</name>
        <dbReference type="ChEBI" id="CHEBI:29105"/>
    </ligand>
</feature>
<comment type="function">
    <text evidence="2 10">Catalyzes the isomerization of sedoheptulose 7-phosphate in D-glycero-D-manno-heptose 7-phosphate.</text>
</comment>